<evidence type="ECO:0000256" key="1">
    <source>
        <dbReference type="SAM" id="Phobius"/>
    </source>
</evidence>
<dbReference type="PANTHER" id="PTHR22950">
    <property type="entry name" value="AMINO ACID TRANSPORTER"/>
    <property type="match status" value="1"/>
</dbReference>
<protein>
    <submittedName>
        <fullName evidence="2">Uncharacterized protein</fullName>
    </submittedName>
</protein>
<proteinExistence type="predicted"/>
<feature type="transmembrane region" description="Helical" evidence="1">
    <location>
        <begin position="28"/>
        <end position="48"/>
    </location>
</feature>
<reference evidence="2" key="1">
    <citation type="submission" date="2021-02" db="EMBL/GenBank/DDBJ databases">
        <authorList>
            <person name="Dougan E. K."/>
            <person name="Rhodes N."/>
            <person name="Thang M."/>
            <person name="Chan C."/>
        </authorList>
    </citation>
    <scope>NUCLEOTIDE SEQUENCE</scope>
</reference>
<feature type="transmembrane region" description="Helical" evidence="1">
    <location>
        <begin position="120"/>
        <end position="140"/>
    </location>
</feature>
<accession>A0A812QJC8</accession>
<dbReference type="EMBL" id="CAJNDS010002229">
    <property type="protein sequence ID" value="CAE7383831.1"/>
    <property type="molecule type" value="Genomic_DNA"/>
</dbReference>
<feature type="transmembrane region" description="Helical" evidence="1">
    <location>
        <begin position="69"/>
        <end position="100"/>
    </location>
</feature>
<dbReference type="GO" id="GO:0016020">
    <property type="term" value="C:membrane"/>
    <property type="evidence" value="ECO:0007669"/>
    <property type="project" value="TreeGrafter"/>
</dbReference>
<name>A0A812QJC8_9DINO</name>
<keyword evidence="3" id="KW-1185">Reference proteome</keyword>
<comment type="caution">
    <text evidence="2">The sequence shown here is derived from an EMBL/GenBank/DDBJ whole genome shotgun (WGS) entry which is preliminary data.</text>
</comment>
<sequence>MWLSAVMRLVNFHLGGSLYVMPKVAVEGGLEGLFLLLACCGALTLLVYENLADVALVAQQRQVPVKASLCGLVSAMLGPHVAIALRVLVVLNAFGVFVMYGKAIMDVYDAVMQEAASPEAIATAAAWLGGMCLLTCLGGHVDGWDSLLANGALLFLIIGIFYLEPSPSHLPVPKPWGKLIVEDGPSLVFTFSSAEYILFACDVVDDEGHFVQGVPVHRRVRIIGATSVLISFALYVAVGYGGARTFGSGVEDDILKNFALKGSKHELLLPRSWQPTPSRCCSHCRSSPRLSFSTSRSCLRTSLPRRPSCNCPKTLGSGAS</sequence>
<keyword evidence="1" id="KW-0472">Membrane</keyword>
<organism evidence="2 3">
    <name type="scientific">Symbiodinium natans</name>
    <dbReference type="NCBI Taxonomy" id="878477"/>
    <lineage>
        <taxon>Eukaryota</taxon>
        <taxon>Sar</taxon>
        <taxon>Alveolata</taxon>
        <taxon>Dinophyceae</taxon>
        <taxon>Suessiales</taxon>
        <taxon>Symbiodiniaceae</taxon>
        <taxon>Symbiodinium</taxon>
    </lineage>
</organism>
<keyword evidence="1" id="KW-0812">Transmembrane</keyword>
<evidence type="ECO:0000313" key="2">
    <source>
        <dbReference type="EMBL" id="CAE7383831.1"/>
    </source>
</evidence>
<evidence type="ECO:0000313" key="3">
    <source>
        <dbReference type="Proteomes" id="UP000604046"/>
    </source>
</evidence>
<feature type="transmembrane region" description="Helical" evidence="1">
    <location>
        <begin position="220"/>
        <end position="238"/>
    </location>
</feature>
<dbReference type="GO" id="GO:0015179">
    <property type="term" value="F:L-amino acid transmembrane transporter activity"/>
    <property type="evidence" value="ECO:0007669"/>
    <property type="project" value="TreeGrafter"/>
</dbReference>
<feature type="transmembrane region" description="Helical" evidence="1">
    <location>
        <begin position="147"/>
        <end position="163"/>
    </location>
</feature>
<keyword evidence="1" id="KW-1133">Transmembrane helix</keyword>
<dbReference type="OrthoDB" id="420848at2759"/>
<dbReference type="AlphaFoldDB" id="A0A812QJC8"/>
<gene>
    <name evidence="2" type="ORF">SNAT2548_LOCUS20941</name>
</gene>
<dbReference type="Proteomes" id="UP000604046">
    <property type="component" value="Unassembled WGS sequence"/>
</dbReference>